<reference evidence="3 4" key="1">
    <citation type="submission" date="2014-04" db="EMBL/GenBank/DDBJ databases">
        <authorList>
            <consortium name="DOE Joint Genome Institute"/>
            <person name="Kuo A."/>
            <person name="Girlanda M."/>
            <person name="Perotto S."/>
            <person name="Kohler A."/>
            <person name="Nagy L.G."/>
            <person name="Floudas D."/>
            <person name="Copeland A."/>
            <person name="Barry K.W."/>
            <person name="Cichocki N."/>
            <person name="Veneault-Fourrey C."/>
            <person name="LaButti K."/>
            <person name="Lindquist E.A."/>
            <person name="Lipzen A."/>
            <person name="Lundell T."/>
            <person name="Morin E."/>
            <person name="Murat C."/>
            <person name="Sun H."/>
            <person name="Tunlid A."/>
            <person name="Henrissat B."/>
            <person name="Grigoriev I.V."/>
            <person name="Hibbett D.S."/>
            <person name="Martin F."/>
            <person name="Nordberg H.P."/>
            <person name="Cantor M.N."/>
            <person name="Hua S.X."/>
        </authorList>
    </citation>
    <scope>NUCLEOTIDE SEQUENCE [LARGE SCALE GENOMIC DNA]</scope>
    <source>
        <strain evidence="3 4">MUT 4182</strain>
    </source>
</reference>
<name>A0A0C3Q8F2_9AGAM</name>
<evidence type="ECO:0000256" key="2">
    <source>
        <dbReference type="SAM" id="Phobius"/>
    </source>
</evidence>
<sequence length="711" mass="77989">MIVCYLIADWSGAVGGLGWVPGFSSGDFRVSALSLRLPSPRDPREPLISTVTVALILLAIPSPSIAMHFISRVLLSWTLFLFLVVQGLDDDNVIKTLLPFLPLILCAVASTYLVHDTILSRLPPHATSEIISSTSVDWAKPSPLVNSAAPITTLTTQGVIDRPEVSIWRGLFTGYALLAFMAVAISITLIARRSIRHTVTLNHPVLPPSQVEPAIRRPPTFSTAQRYGAARLGPKAQTTDFACPSYLPYGVLSKGPENETTAAALSQTLPDHTPVLAPPPAVDNDLHKSIESDQSFDETLPLLGWNFTTSSTFQEEDGDDVDHDVHDDDDEIWLDPEDDEQIQIKEVARGIVPFPSHVEDEAEAGEEVPPAPPVPARVQELIPTRGINPSIELRQPRATQEAIAFPSREDEKHQGPAPPTSTPAPTGAPRVRLGVPAAKPSPKIQSLKARPAQEGIPFPLRKDEDDEDQGVQQRRPSSARSPSRPRPRIPTGWRNPNTEVKQGLKPLPACVEEEEEEEDSSDQDRNPSSTSKPNRDASTSTTSTAVGTPTVAEVQNACEKRSAMKKKRNSKKKTATVSFVHFTEVRDVPKTICDVNARAGRFVSMQDEEGLEREYRLLKNLLGPEDEEVEENRWIPLESEEPELQPSLLSWNTVPQDGAGPLQDNAGPLQDDAAPEAPETINRSARLRKMFHKLSPLRFGKRLFKKKTGPL</sequence>
<dbReference type="Proteomes" id="UP000054248">
    <property type="component" value="Unassembled WGS sequence"/>
</dbReference>
<feature type="transmembrane region" description="Helical" evidence="2">
    <location>
        <begin position="172"/>
        <end position="191"/>
    </location>
</feature>
<evidence type="ECO:0000313" key="4">
    <source>
        <dbReference type="Proteomes" id="UP000054248"/>
    </source>
</evidence>
<keyword evidence="4" id="KW-1185">Reference proteome</keyword>
<dbReference type="AlphaFoldDB" id="A0A0C3Q8F2"/>
<keyword evidence="2" id="KW-0472">Membrane</keyword>
<keyword evidence="2" id="KW-1133">Transmembrane helix</keyword>
<feature type="region of interest" description="Disordered" evidence="1">
    <location>
        <begin position="654"/>
        <end position="677"/>
    </location>
</feature>
<feature type="compositionally biased region" description="Acidic residues" evidence="1">
    <location>
        <begin position="511"/>
        <end position="521"/>
    </location>
</feature>
<feature type="transmembrane region" description="Helical" evidence="2">
    <location>
        <begin position="46"/>
        <end position="63"/>
    </location>
</feature>
<feature type="region of interest" description="Disordered" evidence="1">
    <location>
        <begin position="405"/>
        <end position="552"/>
    </location>
</feature>
<protein>
    <submittedName>
        <fullName evidence="3">Uncharacterized protein</fullName>
    </submittedName>
</protein>
<reference evidence="4" key="2">
    <citation type="submission" date="2015-01" db="EMBL/GenBank/DDBJ databases">
        <title>Evolutionary Origins and Diversification of the Mycorrhizal Mutualists.</title>
        <authorList>
            <consortium name="DOE Joint Genome Institute"/>
            <consortium name="Mycorrhizal Genomics Consortium"/>
            <person name="Kohler A."/>
            <person name="Kuo A."/>
            <person name="Nagy L.G."/>
            <person name="Floudas D."/>
            <person name="Copeland A."/>
            <person name="Barry K.W."/>
            <person name="Cichocki N."/>
            <person name="Veneault-Fourrey C."/>
            <person name="LaButti K."/>
            <person name="Lindquist E.A."/>
            <person name="Lipzen A."/>
            <person name="Lundell T."/>
            <person name="Morin E."/>
            <person name="Murat C."/>
            <person name="Riley R."/>
            <person name="Ohm R."/>
            <person name="Sun H."/>
            <person name="Tunlid A."/>
            <person name="Henrissat B."/>
            <person name="Grigoriev I.V."/>
            <person name="Hibbett D.S."/>
            <person name="Martin F."/>
        </authorList>
    </citation>
    <scope>NUCLEOTIDE SEQUENCE [LARGE SCALE GENOMIC DNA]</scope>
    <source>
        <strain evidence="4">MUT 4182</strain>
    </source>
</reference>
<feature type="compositionally biased region" description="Low complexity" evidence="1">
    <location>
        <begin position="537"/>
        <end position="552"/>
    </location>
</feature>
<keyword evidence="2" id="KW-0812">Transmembrane</keyword>
<evidence type="ECO:0000313" key="3">
    <source>
        <dbReference type="EMBL" id="KIO26085.1"/>
    </source>
</evidence>
<organism evidence="3 4">
    <name type="scientific">Tulasnella calospora MUT 4182</name>
    <dbReference type="NCBI Taxonomy" id="1051891"/>
    <lineage>
        <taxon>Eukaryota</taxon>
        <taxon>Fungi</taxon>
        <taxon>Dikarya</taxon>
        <taxon>Basidiomycota</taxon>
        <taxon>Agaricomycotina</taxon>
        <taxon>Agaricomycetes</taxon>
        <taxon>Cantharellales</taxon>
        <taxon>Tulasnellaceae</taxon>
        <taxon>Tulasnella</taxon>
    </lineage>
</organism>
<accession>A0A0C3Q8F2</accession>
<gene>
    <name evidence="3" type="ORF">M407DRAFT_235859</name>
</gene>
<dbReference type="HOGENOM" id="CLU_432925_0_0_1"/>
<feature type="transmembrane region" description="Helical" evidence="2">
    <location>
        <begin position="97"/>
        <end position="115"/>
    </location>
</feature>
<evidence type="ECO:0000256" key="1">
    <source>
        <dbReference type="SAM" id="MobiDB-lite"/>
    </source>
</evidence>
<dbReference type="EMBL" id="KN823030">
    <property type="protein sequence ID" value="KIO26085.1"/>
    <property type="molecule type" value="Genomic_DNA"/>
</dbReference>
<proteinExistence type="predicted"/>